<keyword evidence="4" id="KW-1185">Reference proteome</keyword>
<evidence type="ECO:0000259" key="2">
    <source>
        <dbReference type="Pfam" id="PF01844"/>
    </source>
</evidence>
<evidence type="ECO:0000256" key="1">
    <source>
        <dbReference type="SAM" id="MobiDB-lite"/>
    </source>
</evidence>
<evidence type="ECO:0000313" key="4">
    <source>
        <dbReference type="Proteomes" id="UP001291309"/>
    </source>
</evidence>
<dbReference type="GO" id="GO:0004519">
    <property type="term" value="F:endonuclease activity"/>
    <property type="evidence" value="ECO:0007669"/>
    <property type="project" value="UniProtKB-KW"/>
</dbReference>
<protein>
    <submittedName>
        <fullName evidence="3">HNH endonuclease signature motif containing protein</fullName>
        <ecNumber evidence="3">3.1.-.-</ecNumber>
    </submittedName>
</protein>
<feature type="domain" description="HNH" evidence="2">
    <location>
        <begin position="59"/>
        <end position="101"/>
    </location>
</feature>
<keyword evidence="3" id="KW-0255">Endonuclease</keyword>
<dbReference type="Gene3D" id="1.10.30.50">
    <property type="match status" value="1"/>
</dbReference>
<organism evidence="3 4">
    <name type="scientific">Hyalangium rubrum</name>
    <dbReference type="NCBI Taxonomy" id="3103134"/>
    <lineage>
        <taxon>Bacteria</taxon>
        <taxon>Pseudomonadati</taxon>
        <taxon>Myxococcota</taxon>
        <taxon>Myxococcia</taxon>
        <taxon>Myxococcales</taxon>
        <taxon>Cystobacterineae</taxon>
        <taxon>Archangiaceae</taxon>
        <taxon>Hyalangium</taxon>
    </lineage>
</organism>
<dbReference type="Proteomes" id="UP001291309">
    <property type="component" value="Unassembled WGS sequence"/>
</dbReference>
<feature type="compositionally biased region" description="Basic and acidic residues" evidence="1">
    <location>
        <begin position="25"/>
        <end position="46"/>
    </location>
</feature>
<dbReference type="CDD" id="cd00085">
    <property type="entry name" value="HNHc"/>
    <property type="match status" value="1"/>
</dbReference>
<dbReference type="InterPro" id="IPR002711">
    <property type="entry name" value="HNH"/>
</dbReference>
<keyword evidence="3" id="KW-0378">Hydrolase</keyword>
<feature type="region of interest" description="Disordered" evidence="1">
    <location>
        <begin position="1"/>
        <end position="103"/>
    </location>
</feature>
<dbReference type="RefSeq" id="WP_321547876.1">
    <property type="nucleotide sequence ID" value="NZ_JAXIVS010000007.1"/>
</dbReference>
<dbReference type="EC" id="3.1.-.-" evidence="3"/>
<feature type="compositionally biased region" description="Low complexity" evidence="1">
    <location>
        <begin position="1"/>
        <end position="15"/>
    </location>
</feature>
<dbReference type="InterPro" id="IPR003615">
    <property type="entry name" value="HNH_nuc"/>
</dbReference>
<dbReference type="Pfam" id="PF01844">
    <property type="entry name" value="HNH"/>
    <property type="match status" value="1"/>
</dbReference>
<sequence length="103" mass="11084">MAALLGEIEGLGIAGKQRGTRFTPKSKESVKQENASRNDGTNRCENCDVETVPAQQHKKGVTPPTNETQVDHVVPKSKGGKGVPDNGQVLCRDCNLKKGDKEQ</sequence>
<accession>A0ABU5H7C0</accession>
<evidence type="ECO:0000313" key="3">
    <source>
        <dbReference type="EMBL" id="MDY7229156.1"/>
    </source>
</evidence>
<keyword evidence="3" id="KW-0540">Nuclease</keyword>
<gene>
    <name evidence="3" type="ORF">SYV04_22275</name>
</gene>
<dbReference type="EMBL" id="JAXIVS010000007">
    <property type="protein sequence ID" value="MDY7229156.1"/>
    <property type="molecule type" value="Genomic_DNA"/>
</dbReference>
<dbReference type="GO" id="GO:0016787">
    <property type="term" value="F:hydrolase activity"/>
    <property type="evidence" value="ECO:0007669"/>
    <property type="project" value="UniProtKB-KW"/>
</dbReference>
<comment type="caution">
    <text evidence="3">The sequence shown here is derived from an EMBL/GenBank/DDBJ whole genome shotgun (WGS) entry which is preliminary data.</text>
</comment>
<proteinExistence type="predicted"/>
<name>A0ABU5H7C0_9BACT</name>
<feature type="compositionally biased region" description="Basic and acidic residues" evidence="1">
    <location>
        <begin position="94"/>
        <end position="103"/>
    </location>
</feature>
<reference evidence="3 4" key="1">
    <citation type="submission" date="2023-12" db="EMBL/GenBank/DDBJ databases">
        <title>the genome sequence of Hyalangium sp. s54d21.</title>
        <authorList>
            <person name="Zhang X."/>
        </authorList>
    </citation>
    <scope>NUCLEOTIDE SEQUENCE [LARGE SCALE GENOMIC DNA]</scope>
    <source>
        <strain evidence="4">s54d21</strain>
    </source>
</reference>